<evidence type="ECO:0000256" key="2">
    <source>
        <dbReference type="ARBA" id="ARBA00023125"/>
    </source>
</evidence>
<evidence type="ECO:0000313" key="5">
    <source>
        <dbReference type="EMBL" id="AOU98068.1"/>
    </source>
</evidence>
<keyword evidence="2 5" id="KW-0238">DNA-binding</keyword>
<dbReference type="SUPFAM" id="SSF51182">
    <property type="entry name" value="RmlC-like cupins"/>
    <property type="match status" value="1"/>
</dbReference>
<dbReference type="EMBL" id="CP017415">
    <property type="protein sequence ID" value="AOU98068.1"/>
    <property type="molecule type" value="Genomic_DNA"/>
</dbReference>
<dbReference type="InterPro" id="IPR013096">
    <property type="entry name" value="Cupin_2"/>
</dbReference>
<evidence type="ECO:0000259" key="4">
    <source>
        <dbReference type="PROSITE" id="PS50943"/>
    </source>
</evidence>
<dbReference type="GO" id="GO:0003677">
    <property type="term" value="F:DNA binding"/>
    <property type="evidence" value="ECO:0007669"/>
    <property type="project" value="UniProtKB-KW"/>
</dbReference>
<gene>
    <name evidence="5" type="ORF">BI364_08920</name>
</gene>
<accession>A0A1D8INK9</accession>
<dbReference type="KEGG" id="aprs:BI364_08920"/>
<dbReference type="SUPFAM" id="SSF47413">
    <property type="entry name" value="lambda repressor-like DNA-binding domains"/>
    <property type="match status" value="1"/>
</dbReference>
<evidence type="ECO:0000256" key="3">
    <source>
        <dbReference type="ARBA" id="ARBA00023163"/>
    </source>
</evidence>
<dbReference type="SMART" id="SM00530">
    <property type="entry name" value="HTH_XRE"/>
    <property type="match status" value="1"/>
</dbReference>
<name>A0A1D8INK9_9GAMM</name>
<evidence type="ECO:0000256" key="1">
    <source>
        <dbReference type="ARBA" id="ARBA00023015"/>
    </source>
</evidence>
<protein>
    <submittedName>
        <fullName evidence="5">DNA-binding protein</fullName>
    </submittedName>
</protein>
<dbReference type="Gene3D" id="2.60.120.10">
    <property type="entry name" value="Jelly Rolls"/>
    <property type="match status" value="1"/>
</dbReference>
<dbReference type="Pfam" id="PF01381">
    <property type="entry name" value="HTH_3"/>
    <property type="match status" value="1"/>
</dbReference>
<dbReference type="PROSITE" id="PS50943">
    <property type="entry name" value="HTH_CROC1"/>
    <property type="match status" value="1"/>
</dbReference>
<dbReference type="GO" id="GO:0005829">
    <property type="term" value="C:cytosol"/>
    <property type="evidence" value="ECO:0007669"/>
    <property type="project" value="TreeGrafter"/>
</dbReference>
<dbReference type="CDD" id="cd02209">
    <property type="entry name" value="cupin_XRE_C"/>
    <property type="match status" value="1"/>
</dbReference>
<feature type="domain" description="HTH cro/C1-type" evidence="4">
    <location>
        <begin position="21"/>
        <end position="75"/>
    </location>
</feature>
<organism evidence="5 6">
    <name type="scientific">Acidihalobacter yilgarnensis</name>
    <dbReference type="NCBI Taxonomy" id="2819280"/>
    <lineage>
        <taxon>Bacteria</taxon>
        <taxon>Pseudomonadati</taxon>
        <taxon>Pseudomonadota</taxon>
        <taxon>Gammaproteobacteria</taxon>
        <taxon>Chromatiales</taxon>
        <taxon>Ectothiorhodospiraceae</taxon>
        <taxon>Acidihalobacter</taxon>
    </lineage>
</organism>
<reference evidence="6" key="1">
    <citation type="submission" date="2016-09" db="EMBL/GenBank/DDBJ databases">
        <title>Acidihalobacter prosperus F5.</title>
        <authorList>
            <person name="Khaleque H.N."/>
            <person name="Ramsay J.P."/>
            <person name="Kaksonen A.H."/>
            <person name="Boxall N.J."/>
            <person name="Watkin E.L.J."/>
        </authorList>
    </citation>
    <scope>NUCLEOTIDE SEQUENCE [LARGE SCALE GENOMIC DNA]</scope>
    <source>
        <strain evidence="6">F5</strain>
    </source>
</reference>
<keyword evidence="1" id="KW-0805">Transcription regulation</keyword>
<keyword evidence="3" id="KW-0804">Transcription</keyword>
<evidence type="ECO:0000313" key="6">
    <source>
        <dbReference type="Proteomes" id="UP000095401"/>
    </source>
</evidence>
<dbReference type="CDD" id="cd00093">
    <property type="entry name" value="HTH_XRE"/>
    <property type="match status" value="1"/>
</dbReference>
<dbReference type="RefSeq" id="WP_070078444.1">
    <property type="nucleotide sequence ID" value="NZ_CP017415.1"/>
</dbReference>
<dbReference type="GO" id="GO:0003700">
    <property type="term" value="F:DNA-binding transcription factor activity"/>
    <property type="evidence" value="ECO:0007669"/>
    <property type="project" value="TreeGrafter"/>
</dbReference>
<dbReference type="PANTHER" id="PTHR46797:SF23">
    <property type="entry name" value="HTH-TYPE TRANSCRIPTIONAL REGULATOR SUTR"/>
    <property type="match status" value="1"/>
</dbReference>
<dbReference type="Pfam" id="PF07883">
    <property type="entry name" value="Cupin_2"/>
    <property type="match status" value="1"/>
</dbReference>
<dbReference type="Gene3D" id="1.10.260.40">
    <property type="entry name" value="lambda repressor-like DNA-binding domains"/>
    <property type="match status" value="1"/>
</dbReference>
<dbReference type="Proteomes" id="UP000095401">
    <property type="component" value="Chromosome"/>
</dbReference>
<dbReference type="InterPro" id="IPR050807">
    <property type="entry name" value="TransReg_Diox_bact_type"/>
</dbReference>
<dbReference type="InterPro" id="IPR011051">
    <property type="entry name" value="RmlC_Cupin_sf"/>
</dbReference>
<sequence length="197" mass="21277">MSSRVSDADTAGAHEAIGARLKALRLARSWSLDRAAEATGVSKAMLGQVERGESSPTLATLWKIATGFSLSISALIAPPLRVEQPDIGRSDTHAVWTDGRMRIRTLFGFDARLGFEWFELTLPADTTHLSEAHEAGVIEHVTVISGEMALLLDGGWVSLRGGDSVRFAGDVAHGYRNMVAEPVVFHNLIHYPSGSDR</sequence>
<dbReference type="PANTHER" id="PTHR46797">
    <property type="entry name" value="HTH-TYPE TRANSCRIPTIONAL REGULATOR"/>
    <property type="match status" value="1"/>
</dbReference>
<dbReference type="InterPro" id="IPR010982">
    <property type="entry name" value="Lambda_DNA-bd_dom_sf"/>
</dbReference>
<dbReference type="AlphaFoldDB" id="A0A1D8INK9"/>
<dbReference type="InterPro" id="IPR014710">
    <property type="entry name" value="RmlC-like_jellyroll"/>
</dbReference>
<proteinExistence type="predicted"/>
<keyword evidence="6" id="KW-1185">Reference proteome</keyword>
<dbReference type="InterPro" id="IPR001387">
    <property type="entry name" value="Cro/C1-type_HTH"/>
</dbReference>